<dbReference type="InterPro" id="IPR012337">
    <property type="entry name" value="RNaseH-like_sf"/>
</dbReference>
<comment type="caution">
    <text evidence="3">The sequence shown here is derived from an EMBL/GenBank/DDBJ whole genome shotgun (WGS) entry which is preliminary data.</text>
</comment>
<dbReference type="SUPFAM" id="SSF53098">
    <property type="entry name" value="Ribonuclease H-like"/>
    <property type="match status" value="1"/>
</dbReference>
<protein>
    <recommendedName>
        <fullName evidence="5">HAT C-terminal dimerisation domain-containing protein</fullName>
    </recommendedName>
</protein>
<keyword evidence="4" id="KW-1185">Reference proteome</keyword>
<dbReference type="EMBL" id="VYZN01000016">
    <property type="protein sequence ID" value="KAE9538577.1"/>
    <property type="molecule type" value="Genomic_DNA"/>
</dbReference>
<dbReference type="GO" id="GO:0046983">
    <property type="term" value="F:protein dimerization activity"/>
    <property type="evidence" value="ECO:0007669"/>
    <property type="project" value="InterPro"/>
</dbReference>
<reference evidence="3 4" key="1">
    <citation type="submission" date="2019-08" db="EMBL/GenBank/DDBJ databases">
        <title>The genome of the soybean aphid Biotype 1, its phylome, world population structure and adaptation to the North American continent.</title>
        <authorList>
            <person name="Giordano R."/>
            <person name="Donthu R.K."/>
            <person name="Hernandez A.G."/>
            <person name="Wright C.L."/>
            <person name="Zimin A.V."/>
        </authorList>
    </citation>
    <scope>NUCLEOTIDE SEQUENCE [LARGE SCALE GENOMIC DNA]</scope>
    <source>
        <tissue evidence="3">Whole aphids</tissue>
    </source>
</reference>
<evidence type="ECO:0008006" key="5">
    <source>
        <dbReference type="Google" id="ProtNLM"/>
    </source>
</evidence>
<name>A0A6G0TVU3_APHGL</name>
<dbReference type="InterPro" id="IPR008906">
    <property type="entry name" value="HATC_C_dom"/>
</dbReference>
<feature type="domain" description="HAT C-terminal dimerisation" evidence="1">
    <location>
        <begin position="414"/>
        <end position="485"/>
    </location>
</feature>
<evidence type="ECO:0000259" key="2">
    <source>
        <dbReference type="Pfam" id="PF14291"/>
    </source>
</evidence>
<organism evidence="3 4">
    <name type="scientific">Aphis glycines</name>
    <name type="common">Soybean aphid</name>
    <dbReference type="NCBI Taxonomy" id="307491"/>
    <lineage>
        <taxon>Eukaryota</taxon>
        <taxon>Metazoa</taxon>
        <taxon>Ecdysozoa</taxon>
        <taxon>Arthropoda</taxon>
        <taxon>Hexapoda</taxon>
        <taxon>Insecta</taxon>
        <taxon>Pterygota</taxon>
        <taxon>Neoptera</taxon>
        <taxon>Paraneoptera</taxon>
        <taxon>Hemiptera</taxon>
        <taxon>Sternorrhyncha</taxon>
        <taxon>Aphidomorpha</taxon>
        <taxon>Aphidoidea</taxon>
        <taxon>Aphididae</taxon>
        <taxon>Aphidini</taxon>
        <taxon>Aphis</taxon>
        <taxon>Aphis</taxon>
    </lineage>
</organism>
<dbReference type="Proteomes" id="UP000475862">
    <property type="component" value="Unassembled WGS sequence"/>
</dbReference>
<accession>A0A6G0TVU3</accession>
<dbReference type="Pfam" id="PF05699">
    <property type="entry name" value="Dimer_Tnp_hAT"/>
    <property type="match status" value="1"/>
</dbReference>
<dbReference type="PANTHER" id="PTHR45749">
    <property type="match status" value="1"/>
</dbReference>
<dbReference type="PANTHER" id="PTHR45749:SF37">
    <property type="entry name" value="OS05G0311600 PROTEIN"/>
    <property type="match status" value="1"/>
</dbReference>
<dbReference type="OrthoDB" id="6601344at2759"/>
<evidence type="ECO:0000313" key="3">
    <source>
        <dbReference type="EMBL" id="KAE9538577.1"/>
    </source>
</evidence>
<dbReference type="AlphaFoldDB" id="A0A6G0TVU3"/>
<feature type="domain" description="DUF4371" evidence="2">
    <location>
        <begin position="17"/>
        <end position="130"/>
    </location>
</feature>
<dbReference type="Pfam" id="PF14291">
    <property type="entry name" value="DUF4371"/>
    <property type="match status" value="1"/>
</dbReference>
<evidence type="ECO:0000259" key="1">
    <source>
        <dbReference type="Pfam" id="PF05699"/>
    </source>
</evidence>
<gene>
    <name evidence="3" type="ORF">AGLY_005676</name>
</gene>
<dbReference type="InterPro" id="IPR025398">
    <property type="entry name" value="DUF4371"/>
</dbReference>
<evidence type="ECO:0000313" key="4">
    <source>
        <dbReference type="Proteomes" id="UP000475862"/>
    </source>
</evidence>
<proteinExistence type="predicted"/>
<sequence>MAKHDMQFKIKLESKFNFTSPDIQNELINICSEVLKTNIISQIKSVGFFAIMVDDARCHKLEYMSICVRYVKNLEVYERFLGFMDVSEKQDAQKLVNTIFQFLEQSNLENIPIFAQFYDGASVMSGKRNGVQSKLQERYECAIYTHCMAHRINLVVVDMCKNVEYANNFFNSLEALYVYFSRPSTNKKLKDMQLKMDIKASTITQISDTRWVCRYKNCKTVKDNFKVILEVLSEEIDANSNLDVAQAIVTKCKKKKATLGKSVNLINSIIKSFENDRCSETFKPLWIKVMALATEFNISLGLPAKGFKRKRRETTHLQNYFVSNTTGAECSVDNMDEEMSDEDAQFEYWKINGYFRILDCVISGLRSRFSTESLKMGLSIDNFMKLKYPESLYFIEHYEKASCIDKNQLKAEMLIMKNCIDKDNFDIDSIVSEINKKVFPNLYKLLQVALTIPVSSASCERSFSVMRRIKTWLRNSMTNDRFENLSLLHIERT</sequence>